<evidence type="ECO:0000313" key="2">
    <source>
        <dbReference type="Proteomes" id="UP000265520"/>
    </source>
</evidence>
<feature type="non-terminal residue" evidence="1">
    <location>
        <position position="1"/>
    </location>
</feature>
<accession>A0A392SSY1</accession>
<comment type="caution">
    <text evidence="1">The sequence shown here is derived from an EMBL/GenBank/DDBJ whole genome shotgun (WGS) entry which is preliminary data.</text>
</comment>
<protein>
    <submittedName>
        <fullName evidence="1">Uncharacterized protein</fullName>
    </submittedName>
</protein>
<evidence type="ECO:0000313" key="1">
    <source>
        <dbReference type="EMBL" id="MCI51542.1"/>
    </source>
</evidence>
<dbReference type="Proteomes" id="UP000265520">
    <property type="component" value="Unassembled WGS sequence"/>
</dbReference>
<organism evidence="1 2">
    <name type="scientific">Trifolium medium</name>
    <dbReference type="NCBI Taxonomy" id="97028"/>
    <lineage>
        <taxon>Eukaryota</taxon>
        <taxon>Viridiplantae</taxon>
        <taxon>Streptophyta</taxon>
        <taxon>Embryophyta</taxon>
        <taxon>Tracheophyta</taxon>
        <taxon>Spermatophyta</taxon>
        <taxon>Magnoliopsida</taxon>
        <taxon>eudicotyledons</taxon>
        <taxon>Gunneridae</taxon>
        <taxon>Pentapetalae</taxon>
        <taxon>rosids</taxon>
        <taxon>fabids</taxon>
        <taxon>Fabales</taxon>
        <taxon>Fabaceae</taxon>
        <taxon>Papilionoideae</taxon>
        <taxon>50 kb inversion clade</taxon>
        <taxon>NPAAA clade</taxon>
        <taxon>Hologalegina</taxon>
        <taxon>IRL clade</taxon>
        <taxon>Trifolieae</taxon>
        <taxon>Trifolium</taxon>
    </lineage>
</organism>
<keyword evidence="2" id="KW-1185">Reference proteome</keyword>
<proteinExistence type="predicted"/>
<dbReference type="AlphaFoldDB" id="A0A392SSY1"/>
<dbReference type="EMBL" id="LXQA010433495">
    <property type="protein sequence ID" value="MCI51542.1"/>
    <property type="molecule type" value="Genomic_DNA"/>
</dbReference>
<name>A0A392SSY1_9FABA</name>
<sequence>SGATQMGMLACHVWSDWYAAQRFDNNAEAQLEEVGAFATKLDSLYAPEQHGQEVCTPFLKPKH</sequence>
<reference evidence="1 2" key="1">
    <citation type="journal article" date="2018" name="Front. Plant Sci.">
        <title>Red Clover (Trifolium pratense) and Zigzag Clover (T. medium) - A Picture of Genomic Similarities and Differences.</title>
        <authorList>
            <person name="Dluhosova J."/>
            <person name="Istvanek J."/>
            <person name="Nedelnik J."/>
            <person name="Repkova J."/>
        </authorList>
    </citation>
    <scope>NUCLEOTIDE SEQUENCE [LARGE SCALE GENOMIC DNA]</scope>
    <source>
        <strain evidence="2">cv. 10/8</strain>
        <tissue evidence="1">Leaf</tissue>
    </source>
</reference>